<proteinExistence type="predicted"/>
<comment type="caution">
    <text evidence="2">The sequence shown here is derived from an EMBL/GenBank/DDBJ whole genome shotgun (WGS) entry which is preliminary data.</text>
</comment>
<name>A0AAV4BIM1_9GAST</name>
<sequence length="56" mass="6229">NSGYGRFNQHEPIRHGVGSHSNQKRVFGVSKLGPLRGRLGRSNTTLQTISLRNNDL</sequence>
<evidence type="ECO:0000313" key="3">
    <source>
        <dbReference type="Proteomes" id="UP000735302"/>
    </source>
</evidence>
<protein>
    <recommendedName>
        <fullName evidence="4">Wingless</fullName>
    </recommendedName>
</protein>
<evidence type="ECO:0008006" key="4">
    <source>
        <dbReference type="Google" id="ProtNLM"/>
    </source>
</evidence>
<feature type="non-terminal residue" evidence="2">
    <location>
        <position position="56"/>
    </location>
</feature>
<organism evidence="2 3">
    <name type="scientific">Plakobranchus ocellatus</name>
    <dbReference type="NCBI Taxonomy" id="259542"/>
    <lineage>
        <taxon>Eukaryota</taxon>
        <taxon>Metazoa</taxon>
        <taxon>Spiralia</taxon>
        <taxon>Lophotrochozoa</taxon>
        <taxon>Mollusca</taxon>
        <taxon>Gastropoda</taxon>
        <taxon>Heterobranchia</taxon>
        <taxon>Euthyneura</taxon>
        <taxon>Panpulmonata</taxon>
        <taxon>Sacoglossa</taxon>
        <taxon>Placobranchoidea</taxon>
        <taxon>Plakobranchidae</taxon>
        <taxon>Plakobranchus</taxon>
    </lineage>
</organism>
<reference evidence="2 3" key="1">
    <citation type="journal article" date="2021" name="Elife">
        <title>Chloroplast acquisition without the gene transfer in kleptoplastic sea slugs, Plakobranchus ocellatus.</title>
        <authorList>
            <person name="Maeda T."/>
            <person name="Takahashi S."/>
            <person name="Yoshida T."/>
            <person name="Shimamura S."/>
            <person name="Takaki Y."/>
            <person name="Nagai Y."/>
            <person name="Toyoda A."/>
            <person name="Suzuki Y."/>
            <person name="Arimoto A."/>
            <person name="Ishii H."/>
            <person name="Satoh N."/>
            <person name="Nishiyama T."/>
            <person name="Hasebe M."/>
            <person name="Maruyama T."/>
            <person name="Minagawa J."/>
            <person name="Obokata J."/>
            <person name="Shigenobu S."/>
        </authorList>
    </citation>
    <scope>NUCLEOTIDE SEQUENCE [LARGE SCALE GENOMIC DNA]</scope>
</reference>
<dbReference type="EMBL" id="BLXT01005502">
    <property type="protein sequence ID" value="GFO23231.1"/>
    <property type="molecule type" value="Genomic_DNA"/>
</dbReference>
<gene>
    <name evidence="2" type="ORF">PoB_004973600</name>
</gene>
<accession>A0AAV4BIM1</accession>
<dbReference type="Proteomes" id="UP000735302">
    <property type="component" value="Unassembled WGS sequence"/>
</dbReference>
<feature type="region of interest" description="Disordered" evidence="1">
    <location>
        <begin position="1"/>
        <end position="25"/>
    </location>
</feature>
<feature type="non-terminal residue" evidence="2">
    <location>
        <position position="1"/>
    </location>
</feature>
<evidence type="ECO:0000256" key="1">
    <source>
        <dbReference type="SAM" id="MobiDB-lite"/>
    </source>
</evidence>
<keyword evidence="3" id="KW-1185">Reference proteome</keyword>
<dbReference type="AlphaFoldDB" id="A0AAV4BIM1"/>
<evidence type="ECO:0000313" key="2">
    <source>
        <dbReference type="EMBL" id="GFO23231.1"/>
    </source>
</evidence>